<feature type="domain" description="RING-type" evidence="7">
    <location>
        <begin position="21"/>
        <end position="62"/>
    </location>
</feature>
<dbReference type="Gene3D" id="3.30.40.10">
    <property type="entry name" value="Zinc/RING finger domain, C3HC4 (zinc finger)"/>
    <property type="match status" value="1"/>
</dbReference>
<evidence type="ECO:0000256" key="4">
    <source>
        <dbReference type="PROSITE-ProRule" id="PRU00024"/>
    </source>
</evidence>
<dbReference type="InterPro" id="IPR017907">
    <property type="entry name" value="Znf_RING_CS"/>
</dbReference>
<evidence type="ECO:0000256" key="1">
    <source>
        <dbReference type="ARBA" id="ARBA00022723"/>
    </source>
</evidence>
<evidence type="ECO:0000313" key="9">
    <source>
        <dbReference type="EnsemblMetazoa" id="XP_038076016.1"/>
    </source>
</evidence>
<feature type="domain" description="B box-type" evidence="8">
    <location>
        <begin position="94"/>
        <end position="135"/>
    </location>
</feature>
<dbReference type="Gene3D" id="3.30.160.60">
    <property type="entry name" value="Classic Zinc Finger"/>
    <property type="match status" value="1"/>
</dbReference>
<dbReference type="PROSITE" id="PS00518">
    <property type="entry name" value="ZF_RING_1"/>
    <property type="match status" value="1"/>
</dbReference>
<dbReference type="SUPFAM" id="SSF57845">
    <property type="entry name" value="B-box zinc-binding domain"/>
    <property type="match status" value="1"/>
</dbReference>
<dbReference type="PANTHER" id="PTHR25462:SF296">
    <property type="entry name" value="MEIOTIC P26, ISOFORM F"/>
    <property type="match status" value="1"/>
</dbReference>
<evidence type="ECO:0000259" key="8">
    <source>
        <dbReference type="PROSITE" id="PS50119"/>
    </source>
</evidence>
<accession>A0A914BJM1</accession>
<keyword evidence="5" id="KW-0175">Coiled coil</keyword>
<keyword evidence="10" id="KW-1185">Reference proteome</keyword>
<evidence type="ECO:0000256" key="6">
    <source>
        <dbReference type="SAM" id="MobiDB-lite"/>
    </source>
</evidence>
<dbReference type="RefSeq" id="XP_038076016.1">
    <property type="nucleotide sequence ID" value="XM_038220088.1"/>
</dbReference>
<keyword evidence="1" id="KW-0479">Metal-binding</keyword>
<dbReference type="SMART" id="SM00184">
    <property type="entry name" value="RING"/>
    <property type="match status" value="1"/>
</dbReference>
<sequence>MAEWGTFCSRMKKFGQEHLQCSICHDWYKNPKILTCLHSFCKECLVRYKGAVCSNLKCPVCRRVTAIPLGFISYLPTDFKLKGMVRAVTKELDEGVPTCLEHVGKLCCGYCYTCNQVICFLCLKDSHNTHAVGEVGEVVESLKQFVIELTITNENSLDDVAQTLETVSKMEEDCCATLDEIRKSVEERADEEIARVTAAKQRILDRLDKIQSDREKLLTEATQQLNSAGEDLRKIIKDSEATVEISNDYNFLKKYIEQKDEFSACYSSPSIEHIEQLSVEFCPSASAPGKVDLGMLRGDTVIPSDDEDDDDEDETSYDDNYSSELYRNVKKWRGNWLCDEAQFPSLGSRYFYR</sequence>
<dbReference type="InterPro" id="IPR000315">
    <property type="entry name" value="Znf_B-box"/>
</dbReference>
<evidence type="ECO:0000256" key="5">
    <source>
        <dbReference type="SAM" id="Coils"/>
    </source>
</evidence>
<evidence type="ECO:0000256" key="2">
    <source>
        <dbReference type="ARBA" id="ARBA00022771"/>
    </source>
</evidence>
<dbReference type="PANTHER" id="PTHR25462">
    <property type="entry name" value="BONUS, ISOFORM C-RELATED"/>
    <property type="match status" value="1"/>
</dbReference>
<evidence type="ECO:0000256" key="3">
    <source>
        <dbReference type="ARBA" id="ARBA00022833"/>
    </source>
</evidence>
<organism evidence="9 10">
    <name type="scientific">Patiria miniata</name>
    <name type="common">Bat star</name>
    <name type="synonym">Asterina miniata</name>
    <dbReference type="NCBI Taxonomy" id="46514"/>
    <lineage>
        <taxon>Eukaryota</taxon>
        <taxon>Metazoa</taxon>
        <taxon>Echinodermata</taxon>
        <taxon>Eleutherozoa</taxon>
        <taxon>Asterozoa</taxon>
        <taxon>Asteroidea</taxon>
        <taxon>Valvatacea</taxon>
        <taxon>Valvatida</taxon>
        <taxon>Asterinidae</taxon>
        <taxon>Patiria</taxon>
    </lineage>
</organism>
<dbReference type="InterPro" id="IPR047153">
    <property type="entry name" value="TRIM45/56/19-like"/>
</dbReference>
<dbReference type="EnsemblMetazoa" id="XM_038220088.1">
    <property type="protein sequence ID" value="XP_038076016.1"/>
    <property type="gene ID" value="LOC119744243"/>
</dbReference>
<keyword evidence="3" id="KW-0862">Zinc</keyword>
<dbReference type="InterPro" id="IPR001841">
    <property type="entry name" value="Znf_RING"/>
</dbReference>
<dbReference type="RefSeq" id="XP_038076015.1">
    <property type="nucleotide sequence ID" value="XM_038220087.1"/>
</dbReference>
<dbReference type="Proteomes" id="UP000887568">
    <property type="component" value="Unplaced"/>
</dbReference>
<dbReference type="OrthoDB" id="654191at2759"/>
<dbReference type="PROSITE" id="PS50089">
    <property type="entry name" value="ZF_RING_2"/>
    <property type="match status" value="1"/>
</dbReference>
<reference evidence="9" key="1">
    <citation type="submission" date="2022-11" db="UniProtKB">
        <authorList>
            <consortium name="EnsemblMetazoa"/>
        </authorList>
    </citation>
    <scope>IDENTIFICATION</scope>
</reference>
<name>A0A914BJM1_PATMI</name>
<dbReference type="InterPro" id="IPR027370">
    <property type="entry name" value="Znf-RING_euk"/>
</dbReference>
<proteinExistence type="predicted"/>
<dbReference type="InterPro" id="IPR013083">
    <property type="entry name" value="Znf_RING/FYVE/PHD"/>
</dbReference>
<dbReference type="AlphaFoldDB" id="A0A914BJM1"/>
<dbReference type="PROSITE" id="PS50119">
    <property type="entry name" value="ZF_BBOX"/>
    <property type="match status" value="1"/>
</dbReference>
<dbReference type="GO" id="GO:0008270">
    <property type="term" value="F:zinc ion binding"/>
    <property type="evidence" value="ECO:0007669"/>
    <property type="project" value="UniProtKB-KW"/>
</dbReference>
<feature type="region of interest" description="Disordered" evidence="6">
    <location>
        <begin position="299"/>
        <end position="319"/>
    </location>
</feature>
<dbReference type="SUPFAM" id="SSF57850">
    <property type="entry name" value="RING/U-box"/>
    <property type="match status" value="1"/>
</dbReference>
<evidence type="ECO:0000313" key="10">
    <source>
        <dbReference type="Proteomes" id="UP000887568"/>
    </source>
</evidence>
<evidence type="ECO:0000259" key="7">
    <source>
        <dbReference type="PROSITE" id="PS50089"/>
    </source>
</evidence>
<keyword evidence="2 4" id="KW-0863">Zinc-finger</keyword>
<dbReference type="GeneID" id="119744243"/>
<protein>
    <submittedName>
        <fullName evidence="9">Uncharacterized protein</fullName>
    </submittedName>
</protein>
<dbReference type="EnsemblMetazoa" id="XM_038220087.1">
    <property type="protein sequence ID" value="XP_038076015.1"/>
    <property type="gene ID" value="LOC119744243"/>
</dbReference>
<feature type="coiled-coil region" evidence="5">
    <location>
        <begin position="182"/>
        <end position="220"/>
    </location>
</feature>
<feature type="compositionally biased region" description="Acidic residues" evidence="6">
    <location>
        <begin position="304"/>
        <end position="317"/>
    </location>
</feature>
<dbReference type="Pfam" id="PF13445">
    <property type="entry name" value="zf-RING_UBOX"/>
    <property type="match status" value="1"/>
</dbReference>